<proteinExistence type="predicted"/>
<feature type="chain" id="PRO_5030750310" evidence="1">
    <location>
        <begin position="23"/>
        <end position="86"/>
    </location>
</feature>
<evidence type="ECO:0000256" key="1">
    <source>
        <dbReference type="SAM" id="SignalP"/>
    </source>
</evidence>
<dbReference type="Bgee" id="ENSXETG00000032918">
    <property type="expression patterns" value="Expressed in liver and 3 other cell types or tissues"/>
</dbReference>
<protein>
    <submittedName>
        <fullName evidence="2">Hepcidin 1</fullName>
    </submittedName>
</protein>
<reference evidence="2" key="2">
    <citation type="submission" date="2021-03" db="UniProtKB">
        <authorList>
            <consortium name="Ensembl"/>
        </authorList>
    </citation>
    <scope>IDENTIFICATION</scope>
</reference>
<dbReference type="Ensembl" id="ENSXETT00000109197">
    <property type="protein sequence ID" value="ENSXETP00000109364"/>
    <property type="gene ID" value="ENSXETG00000032918"/>
</dbReference>
<keyword evidence="1" id="KW-0732">Signal</keyword>
<name>A0A803JMZ6_XENTR</name>
<dbReference type="InParanoid" id="A0A803JMZ6"/>
<accession>A0A803JMZ6</accession>
<organism evidence="2">
    <name type="scientific">Xenopus tropicalis</name>
    <name type="common">Western clawed frog</name>
    <name type="synonym">Silurana tropicalis</name>
    <dbReference type="NCBI Taxonomy" id="8364"/>
    <lineage>
        <taxon>Eukaryota</taxon>
        <taxon>Metazoa</taxon>
        <taxon>Chordata</taxon>
        <taxon>Craniata</taxon>
        <taxon>Vertebrata</taxon>
        <taxon>Euteleostomi</taxon>
        <taxon>Amphibia</taxon>
        <taxon>Batrachia</taxon>
        <taxon>Anura</taxon>
        <taxon>Pipoidea</taxon>
        <taxon>Pipidae</taxon>
        <taxon>Xenopodinae</taxon>
        <taxon>Xenopus</taxon>
        <taxon>Silurana</taxon>
    </lineage>
</organism>
<gene>
    <name evidence="2" type="primary">hamp2</name>
</gene>
<dbReference type="AlphaFoldDB" id="A0A803JMZ6"/>
<sequence length="86" mass="9331">MKPVPICCLLLLLSFICHRGHSASLSGNEVTVTGNQIPETQMEESNALEPLLRSKRQSHLSICVHTYDQIGSSFGSSVGVGQHLLQ</sequence>
<reference evidence="2" key="1">
    <citation type="journal article" date="2010" name="Science">
        <title>The genome of the Western clawed frog Xenopus tropicalis.</title>
        <authorList>
            <person name="Hellsten U."/>
            <person name="Harland R.M."/>
            <person name="Gilchrist M.J."/>
            <person name="Hendrix D."/>
            <person name="Jurka J."/>
            <person name="Kapitonov V."/>
            <person name="Ovcharenko I."/>
            <person name="Putnam N.H."/>
            <person name="Shu S."/>
            <person name="Taher L."/>
            <person name="Blitz I.L."/>
            <person name="Blumberg B."/>
            <person name="Dichmann D.S."/>
            <person name="Dubchak I."/>
            <person name="Amaya E."/>
            <person name="Detter J.C."/>
            <person name="Fletcher R."/>
            <person name="Gerhard D.S."/>
            <person name="Goodstein D."/>
            <person name="Graves T."/>
            <person name="Grigoriev I.V."/>
            <person name="Grimwood J."/>
            <person name="Kawashima T."/>
            <person name="Lindquist E."/>
            <person name="Lucas S.M."/>
            <person name="Mead P.E."/>
            <person name="Mitros T."/>
            <person name="Ogino H."/>
            <person name="Ohta Y."/>
            <person name="Poliakov A.V."/>
            <person name="Pollet N."/>
            <person name="Robert J."/>
            <person name="Salamov A."/>
            <person name="Sater A.K."/>
            <person name="Schmutz J."/>
            <person name="Terry A."/>
            <person name="Vize P.D."/>
            <person name="Warren W.C."/>
            <person name="Wells D."/>
            <person name="Wills A."/>
            <person name="Wilson R.K."/>
            <person name="Zimmerman L.B."/>
            <person name="Zorn A.M."/>
            <person name="Grainger R."/>
            <person name="Grammer T."/>
            <person name="Khokha M.K."/>
            <person name="Richardson P.M."/>
            <person name="Rokhsar D.S."/>
        </authorList>
    </citation>
    <scope>NUCLEOTIDE SEQUENCE [LARGE SCALE GENOMIC DNA]</scope>
    <source>
        <strain evidence="2">Nigerian</strain>
    </source>
</reference>
<feature type="signal peptide" evidence="1">
    <location>
        <begin position="1"/>
        <end position="22"/>
    </location>
</feature>
<evidence type="ECO:0000313" key="2">
    <source>
        <dbReference type="Ensembl" id="ENSXETP00000109364"/>
    </source>
</evidence>